<dbReference type="Proteomes" id="UP000196536">
    <property type="component" value="Unassembled WGS sequence"/>
</dbReference>
<dbReference type="PIRSF" id="PIRSF012641">
    <property type="entry name" value="UCP012641"/>
    <property type="match status" value="1"/>
</dbReference>
<dbReference type="Gene3D" id="3.40.390.70">
    <property type="match status" value="1"/>
</dbReference>
<evidence type="ECO:0000313" key="2">
    <source>
        <dbReference type="EMBL" id="OUY09175.1"/>
    </source>
</evidence>
<reference evidence="2 3" key="1">
    <citation type="submission" date="2017-05" db="EMBL/GenBank/DDBJ databases">
        <title>Acinetobacter populi ANC 5415 (= PBJ7), whole genome shotgun sequencing project.</title>
        <authorList>
            <person name="Nemec A."/>
            <person name="Radolfova-Krizova L."/>
        </authorList>
    </citation>
    <scope>NUCLEOTIDE SEQUENCE [LARGE SCALE GENOMIC DNA]</scope>
    <source>
        <strain evidence="2 3">PBJ7</strain>
    </source>
</reference>
<evidence type="ECO:0000313" key="3">
    <source>
        <dbReference type="Proteomes" id="UP000196536"/>
    </source>
</evidence>
<dbReference type="EMBL" id="NEXX01000001">
    <property type="protein sequence ID" value="OUY09175.1"/>
    <property type="molecule type" value="Genomic_DNA"/>
</dbReference>
<dbReference type="InterPro" id="IPR011201">
    <property type="entry name" value="Zinc-ribbon_6_bact"/>
</dbReference>
<dbReference type="InterPro" id="IPR031321">
    <property type="entry name" value="UCP012641"/>
</dbReference>
<organism evidence="2 3">
    <name type="scientific">Acinetobacter populi</name>
    <dbReference type="NCBI Taxonomy" id="1582270"/>
    <lineage>
        <taxon>Bacteria</taxon>
        <taxon>Pseudomonadati</taxon>
        <taxon>Pseudomonadota</taxon>
        <taxon>Gammaproteobacteria</taxon>
        <taxon>Moraxellales</taxon>
        <taxon>Moraxellaceae</taxon>
        <taxon>Acinetobacter</taxon>
    </lineage>
</organism>
<keyword evidence="3" id="KW-1185">Reference proteome</keyword>
<accession>A0A1Z9Z3Z2</accession>
<feature type="domain" description="Zinc-ribbon" evidence="1">
    <location>
        <begin position="3"/>
        <end position="94"/>
    </location>
</feature>
<dbReference type="AlphaFoldDB" id="A0A1Z9Z3Z2"/>
<comment type="caution">
    <text evidence="2">The sequence shown here is derived from an EMBL/GenBank/DDBJ whole genome shotgun (WGS) entry which is preliminary data.</text>
</comment>
<dbReference type="Pfam" id="PF10005">
    <property type="entry name" value="Zn_ribbon_DZR_6"/>
    <property type="match status" value="1"/>
</dbReference>
<proteinExistence type="predicted"/>
<dbReference type="RefSeq" id="WP_087619831.1">
    <property type="nucleotide sequence ID" value="NZ_NEXX01000001.1"/>
</dbReference>
<name>A0A1Z9Z3Z2_9GAMM</name>
<evidence type="ECO:0000259" key="1">
    <source>
        <dbReference type="Pfam" id="PF10005"/>
    </source>
</evidence>
<sequence length="362" mass="42430">MKVFYCPQCQSEIFFTNYFCGGCQHPVGYVPRLQSMMTFHVDEQGWMALDGSKKYYRPCRNYQQHNVCNWMVEQDSASDLCCSCQLTTVIPDLHEAKNIEYWAKLETAKRRFLYMTQRLNIFPCAKKTPDDPRGLSFHFLVPTDDQPVLTGHANGVITLNAYEADTVYRETTRISMGENYRTLLGHFRHESGHFYFDVLVQNTPWIESFRQLFGDERQDYGETLQYYYDHGPVARWQENYISAYASSHPWEDWAETWAHYLHMISTLDTAFFTGISIQKQSPLDHELKFDGCPVDSANFHLTVKNWFALTYGLNSLNRSMGLEDAYPFTLSDKVLEKLHFIHQVLMDIVDQKNQDQRFNTTF</sequence>
<protein>
    <recommendedName>
        <fullName evidence="1">Zinc-ribbon domain-containing protein</fullName>
    </recommendedName>
</protein>
<gene>
    <name evidence="2" type="ORF">CAP51_06160</name>
</gene>
<dbReference type="Pfam" id="PF15887">
    <property type="entry name" value="Peptidase_Mx"/>
    <property type="match status" value="1"/>
</dbReference>
<dbReference type="OrthoDB" id="256753at2"/>